<feature type="transmembrane region" description="Helical" evidence="10">
    <location>
        <begin position="70"/>
        <end position="93"/>
    </location>
</feature>
<comment type="similarity">
    <text evidence="2 10">Belongs to the FliR/MopE/SpaR family.</text>
</comment>
<dbReference type="EMBL" id="SNXW01000001">
    <property type="protein sequence ID" value="TDP87888.1"/>
    <property type="molecule type" value="Genomic_DNA"/>
</dbReference>
<comment type="caution">
    <text evidence="11">The sequence shown here is derived from an EMBL/GenBank/DDBJ whole genome shotgun (WGS) entry which is preliminary data.</text>
</comment>
<reference evidence="11 12" key="1">
    <citation type="submission" date="2019-03" db="EMBL/GenBank/DDBJ databases">
        <title>Genomic Encyclopedia of Type Strains, Phase IV (KMG-IV): sequencing the most valuable type-strain genomes for metagenomic binning, comparative biology and taxonomic classification.</title>
        <authorList>
            <person name="Goeker M."/>
        </authorList>
    </citation>
    <scope>NUCLEOTIDE SEQUENCE [LARGE SCALE GENOMIC DNA]</scope>
    <source>
        <strain evidence="11 12">DSM 11901</strain>
    </source>
</reference>
<dbReference type="GO" id="GO:0044780">
    <property type="term" value="P:bacterial-type flagellum assembly"/>
    <property type="evidence" value="ECO:0007669"/>
    <property type="project" value="UniProtKB-UniRule"/>
</dbReference>
<evidence type="ECO:0000313" key="11">
    <source>
        <dbReference type="EMBL" id="TDP87888.1"/>
    </source>
</evidence>
<keyword evidence="5 10" id="KW-0812">Transmembrane</keyword>
<dbReference type="PRINTS" id="PR00953">
    <property type="entry name" value="TYPE3IMRPROT"/>
</dbReference>
<dbReference type="Proteomes" id="UP000294593">
    <property type="component" value="Unassembled WGS sequence"/>
</dbReference>
<organism evidence="11 12">
    <name type="scientific">Aquabacterium commune</name>
    <dbReference type="NCBI Taxonomy" id="70586"/>
    <lineage>
        <taxon>Bacteria</taxon>
        <taxon>Pseudomonadati</taxon>
        <taxon>Pseudomonadota</taxon>
        <taxon>Betaproteobacteria</taxon>
        <taxon>Burkholderiales</taxon>
        <taxon>Aquabacterium</taxon>
    </lineage>
</organism>
<sequence>MVSFTEAEVLAWITAWLWPFVRVLALFTSAPVLSMKAVPRRVRISLALLVVICAQPSLPPMPEVPLSSGMALMVLAQQVLIGLTLGFAARVVFAAIEFAGEIIGLQMGLNFAAFFDPLQGGQATAVSRFYGTMAAWLFIVMNGHLLLTAAVVGSFQTFPVSAEPLAFLAVVKPQVWGAEVFKLGLWVSLPVVAMLSLTQVVMGLVARVAPQMNIFSIGFPFTLGVGLTGLWLTLPTMQVPFTMAIERMLGMFGG</sequence>
<dbReference type="GO" id="GO:0009425">
    <property type="term" value="C:bacterial-type flagellum basal body"/>
    <property type="evidence" value="ECO:0007669"/>
    <property type="project" value="UniProtKB-SubCell"/>
</dbReference>
<evidence type="ECO:0000256" key="10">
    <source>
        <dbReference type="RuleBase" id="RU362071"/>
    </source>
</evidence>
<keyword evidence="11" id="KW-0282">Flagellum</keyword>
<evidence type="ECO:0000256" key="7">
    <source>
        <dbReference type="ARBA" id="ARBA00023136"/>
    </source>
</evidence>
<evidence type="ECO:0000313" key="12">
    <source>
        <dbReference type="Proteomes" id="UP000294593"/>
    </source>
</evidence>
<feature type="transmembrane region" description="Helical" evidence="10">
    <location>
        <begin position="134"/>
        <end position="155"/>
    </location>
</feature>
<dbReference type="GO" id="GO:0006605">
    <property type="term" value="P:protein targeting"/>
    <property type="evidence" value="ECO:0007669"/>
    <property type="project" value="UniProtKB-UniRule"/>
</dbReference>
<keyword evidence="6 10" id="KW-1133">Transmembrane helix</keyword>
<accession>A0A4V3CWW1</accession>
<evidence type="ECO:0000256" key="8">
    <source>
        <dbReference type="ARBA" id="ARBA00023143"/>
    </source>
</evidence>
<dbReference type="InterPro" id="IPR006303">
    <property type="entry name" value="FliR"/>
</dbReference>
<dbReference type="PANTHER" id="PTHR30065:SF8">
    <property type="entry name" value="FLAGELLAR BIOSYNTHETIC PROTEIN FLIR"/>
    <property type="match status" value="1"/>
</dbReference>
<keyword evidence="11" id="KW-0969">Cilium</keyword>
<evidence type="ECO:0000256" key="3">
    <source>
        <dbReference type="ARBA" id="ARBA00021717"/>
    </source>
</evidence>
<evidence type="ECO:0000256" key="9">
    <source>
        <dbReference type="NCBIfam" id="TIGR01400"/>
    </source>
</evidence>
<keyword evidence="7 10" id="KW-0472">Membrane</keyword>
<keyword evidence="11" id="KW-0966">Cell projection</keyword>
<dbReference type="NCBIfam" id="TIGR01400">
    <property type="entry name" value="fliR"/>
    <property type="match status" value="1"/>
</dbReference>
<evidence type="ECO:0000256" key="1">
    <source>
        <dbReference type="ARBA" id="ARBA00002578"/>
    </source>
</evidence>
<evidence type="ECO:0000256" key="6">
    <source>
        <dbReference type="ARBA" id="ARBA00022989"/>
    </source>
</evidence>
<protein>
    <recommendedName>
        <fullName evidence="3 9">Flagellar biosynthetic protein FliR</fullName>
    </recommendedName>
</protein>
<evidence type="ECO:0000256" key="5">
    <source>
        <dbReference type="ARBA" id="ARBA00022692"/>
    </source>
</evidence>
<feature type="transmembrane region" description="Helical" evidence="10">
    <location>
        <begin position="12"/>
        <end position="30"/>
    </location>
</feature>
<dbReference type="RefSeq" id="WP_133605572.1">
    <property type="nucleotide sequence ID" value="NZ_SNXW01000001.1"/>
</dbReference>
<evidence type="ECO:0000256" key="4">
    <source>
        <dbReference type="ARBA" id="ARBA00022475"/>
    </source>
</evidence>
<comment type="subcellular location">
    <subcellularLocation>
        <location evidence="10">Cell membrane</location>
        <topology evidence="10">Multi-pass membrane protein</topology>
    </subcellularLocation>
    <subcellularLocation>
        <location evidence="10">Bacterial flagellum basal body</location>
    </subcellularLocation>
</comment>
<feature type="transmembrane region" description="Helical" evidence="10">
    <location>
        <begin position="183"/>
        <end position="206"/>
    </location>
</feature>
<dbReference type="InterPro" id="IPR002010">
    <property type="entry name" value="T3SS_IM_R"/>
</dbReference>
<dbReference type="Pfam" id="PF01311">
    <property type="entry name" value="Bac_export_1"/>
    <property type="match status" value="1"/>
</dbReference>
<gene>
    <name evidence="11" type="ORF">EV672_10119</name>
</gene>
<keyword evidence="12" id="KW-1185">Reference proteome</keyword>
<name>A0A4V3CWW1_9BURK</name>
<dbReference type="PANTHER" id="PTHR30065">
    <property type="entry name" value="FLAGELLAR BIOSYNTHETIC PROTEIN FLIR"/>
    <property type="match status" value="1"/>
</dbReference>
<dbReference type="AlphaFoldDB" id="A0A4V3CWW1"/>
<keyword evidence="4 10" id="KW-1003">Cell membrane</keyword>
<feature type="transmembrane region" description="Helical" evidence="10">
    <location>
        <begin position="42"/>
        <end position="58"/>
    </location>
</feature>
<proteinExistence type="inferred from homology"/>
<dbReference type="GO" id="GO:0005886">
    <property type="term" value="C:plasma membrane"/>
    <property type="evidence" value="ECO:0007669"/>
    <property type="project" value="UniProtKB-SubCell"/>
</dbReference>
<comment type="function">
    <text evidence="1 10">Role in flagellar biosynthesis.</text>
</comment>
<evidence type="ECO:0000256" key="2">
    <source>
        <dbReference type="ARBA" id="ARBA00009772"/>
    </source>
</evidence>
<dbReference type="OrthoDB" id="9797790at2"/>
<feature type="transmembrane region" description="Helical" evidence="10">
    <location>
        <begin position="213"/>
        <end position="234"/>
    </location>
</feature>
<keyword evidence="8 10" id="KW-0975">Bacterial flagellum</keyword>